<gene>
    <name evidence="3" type="ORF">IU514_03100</name>
</gene>
<evidence type="ECO:0000313" key="4">
    <source>
        <dbReference type="Proteomes" id="UP001429984"/>
    </source>
</evidence>
<evidence type="ECO:0000313" key="3">
    <source>
        <dbReference type="EMBL" id="MBF6023008.1"/>
    </source>
</evidence>
<keyword evidence="1" id="KW-0472">Membrane</keyword>
<keyword evidence="1" id="KW-1133">Transmembrane helix</keyword>
<reference evidence="3 4" key="1">
    <citation type="submission" date="2020-11" db="EMBL/GenBank/DDBJ databases">
        <title>Draft Genome Sequence and Secondary Metabolite Biosynthetic Potential of the Lysobacter niastensis Type strain DSM 18481.</title>
        <authorList>
            <person name="Turrini P."/>
            <person name="Artuso I."/>
            <person name="Tescari M."/>
            <person name="Lugli G.A."/>
            <person name="Frangipani E."/>
            <person name="Ventura M."/>
            <person name="Visca P."/>
        </authorList>
    </citation>
    <scope>NUCLEOTIDE SEQUENCE [LARGE SCALE GENOMIC DNA]</scope>
    <source>
        <strain evidence="3 4">DSM 18481</strain>
    </source>
</reference>
<evidence type="ECO:0000259" key="2">
    <source>
        <dbReference type="Pfam" id="PF14237"/>
    </source>
</evidence>
<proteinExistence type="predicted"/>
<sequence length="233" mass="25141">MTDWYYHDPLQGRVGPHTAEEIRNRYRDRRIQHDTLAWHAGLREWQPLERLAEALGLDGVQPDLSMPPPLPPAAAVPRVAATARTSRREAAPRSGLSGCAIAAIVVVALAVPVVGILAAIAVPAYSDYTVRARLMGVSSEVQRAVVEHVDRTGQCPDGSDMAPVIQRVAALQPQTRLRFGQGDSGECAFELTFGGVAKGVDGSTWVHVASNEGWDCTGGTLPRRYRSAACRAR</sequence>
<organism evidence="3 4">
    <name type="scientific">Lysobacter niastensis</name>
    <dbReference type="NCBI Taxonomy" id="380629"/>
    <lineage>
        <taxon>Bacteria</taxon>
        <taxon>Pseudomonadati</taxon>
        <taxon>Pseudomonadota</taxon>
        <taxon>Gammaproteobacteria</taxon>
        <taxon>Lysobacterales</taxon>
        <taxon>Lysobacteraceae</taxon>
        <taxon>Lysobacter</taxon>
    </lineage>
</organism>
<accession>A0ABS0B3G4</accession>
<dbReference type="Proteomes" id="UP001429984">
    <property type="component" value="Unassembled WGS sequence"/>
</dbReference>
<feature type="domain" description="GYF" evidence="2">
    <location>
        <begin position="4"/>
        <end position="53"/>
    </location>
</feature>
<feature type="transmembrane region" description="Helical" evidence="1">
    <location>
        <begin position="100"/>
        <end position="125"/>
    </location>
</feature>
<keyword evidence="4" id="KW-1185">Reference proteome</keyword>
<dbReference type="Pfam" id="PF14237">
    <property type="entry name" value="GYF_2"/>
    <property type="match status" value="1"/>
</dbReference>
<name>A0ABS0B3G4_9GAMM</name>
<dbReference type="InterPro" id="IPR045584">
    <property type="entry name" value="Pilin-like"/>
</dbReference>
<keyword evidence="1" id="KW-0812">Transmembrane</keyword>
<protein>
    <submittedName>
        <fullName evidence="3">DUF4339 domain-containing protein</fullName>
    </submittedName>
</protein>
<dbReference type="RefSeq" id="WP_194929620.1">
    <property type="nucleotide sequence ID" value="NZ_JADLZT010000002.1"/>
</dbReference>
<dbReference type="Gene3D" id="3.30.700.10">
    <property type="entry name" value="Glycoprotein, Type 4 Pilin"/>
    <property type="match status" value="1"/>
</dbReference>
<comment type="caution">
    <text evidence="3">The sequence shown here is derived from an EMBL/GenBank/DDBJ whole genome shotgun (WGS) entry which is preliminary data.</text>
</comment>
<dbReference type="InterPro" id="IPR025640">
    <property type="entry name" value="GYF_2"/>
</dbReference>
<evidence type="ECO:0000256" key="1">
    <source>
        <dbReference type="SAM" id="Phobius"/>
    </source>
</evidence>
<dbReference type="SUPFAM" id="SSF54523">
    <property type="entry name" value="Pili subunits"/>
    <property type="match status" value="1"/>
</dbReference>
<dbReference type="EMBL" id="JADLZT010000002">
    <property type="protein sequence ID" value="MBF6023008.1"/>
    <property type="molecule type" value="Genomic_DNA"/>
</dbReference>